<reference evidence="4 5" key="1">
    <citation type="submission" date="2022-01" db="EMBL/GenBank/DDBJ databases">
        <title>Paraglaciecola sp. G1-23.</title>
        <authorList>
            <person name="Jin M.S."/>
            <person name="Han D.M."/>
            <person name="Kim H.M."/>
            <person name="Jeon C.O."/>
        </authorList>
    </citation>
    <scope>NUCLEOTIDE SEQUENCE [LARGE SCALE GENOMIC DNA]</scope>
    <source>
        <strain evidence="4 5">G1-23</strain>
    </source>
</reference>
<keyword evidence="5" id="KW-1185">Reference proteome</keyword>
<dbReference type="EMBL" id="JAKGAS010000006">
    <property type="protein sequence ID" value="MCF2948965.1"/>
    <property type="molecule type" value="Genomic_DNA"/>
</dbReference>
<dbReference type="Proteomes" id="UP001521137">
    <property type="component" value="Unassembled WGS sequence"/>
</dbReference>
<keyword evidence="2" id="KW-0288">FMN</keyword>
<comment type="caution">
    <text evidence="4">The sequence shown here is derived from an EMBL/GenBank/DDBJ whole genome shotgun (WGS) entry which is preliminary data.</text>
</comment>
<comment type="cofactor">
    <cofactor evidence="1">
        <name>FMN</name>
        <dbReference type="ChEBI" id="CHEBI:58210"/>
    </cofactor>
</comment>
<dbReference type="Gene3D" id="3.40.50.360">
    <property type="match status" value="1"/>
</dbReference>
<dbReference type="PANTHER" id="PTHR30543">
    <property type="entry name" value="CHROMATE REDUCTASE"/>
    <property type="match status" value="1"/>
</dbReference>
<dbReference type="PANTHER" id="PTHR30543:SF21">
    <property type="entry name" value="NAD(P)H-DEPENDENT FMN REDUCTASE LOT6"/>
    <property type="match status" value="1"/>
</dbReference>
<dbReference type="SUPFAM" id="SSF52218">
    <property type="entry name" value="Flavoproteins"/>
    <property type="match status" value="1"/>
</dbReference>
<evidence type="ECO:0000313" key="4">
    <source>
        <dbReference type="EMBL" id="MCF2948965.1"/>
    </source>
</evidence>
<sequence>MKLLAFAASNSTKSINKALATYAACLSDEKVEVLDLNDYEMPIYSSDRENESGIPQLAKDFFDKIGQADAIIISFAEHNGSYSAAFKNVFDWVSRFERNLYQNKPMLLLASSPGPGGAKNVLDSAVTSAPYFAGEVKGSLSVPNFFDVFDMDTGKMTDQALNKSLVNLVDKLIR</sequence>
<protein>
    <submittedName>
        <fullName evidence="4">NAD(P)H-dependent oxidoreductase</fullName>
    </submittedName>
</protein>
<organism evidence="4 5">
    <name type="scientific">Paraglaciecola algarum</name>
    <dbReference type="NCBI Taxonomy" id="3050085"/>
    <lineage>
        <taxon>Bacteria</taxon>
        <taxon>Pseudomonadati</taxon>
        <taxon>Pseudomonadota</taxon>
        <taxon>Gammaproteobacteria</taxon>
        <taxon>Alteromonadales</taxon>
        <taxon>Alteromonadaceae</taxon>
        <taxon>Paraglaciecola</taxon>
    </lineage>
</organism>
<evidence type="ECO:0000256" key="1">
    <source>
        <dbReference type="ARBA" id="ARBA00001917"/>
    </source>
</evidence>
<evidence type="ECO:0000259" key="3">
    <source>
        <dbReference type="Pfam" id="PF03358"/>
    </source>
</evidence>
<proteinExistence type="predicted"/>
<keyword evidence="2" id="KW-0285">Flavoprotein</keyword>
<accession>A0ABS9D7Q9</accession>
<dbReference type="RefSeq" id="WP_235313004.1">
    <property type="nucleotide sequence ID" value="NZ_JAKGAS010000006.1"/>
</dbReference>
<evidence type="ECO:0000256" key="2">
    <source>
        <dbReference type="ARBA" id="ARBA00022643"/>
    </source>
</evidence>
<gene>
    <name evidence="4" type="ORF">L0668_12660</name>
</gene>
<feature type="domain" description="NADPH-dependent FMN reductase-like" evidence="3">
    <location>
        <begin position="1"/>
        <end position="130"/>
    </location>
</feature>
<dbReference type="InterPro" id="IPR005025">
    <property type="entry name" value="FMN_Rdtase-like_dom"/>
</dbReference>
<dbReference type="InterPro" id="IPR050712">
    <property type="entry name" value="NAD(P)H-dep_reductase"/>
</dbReference>
<dbReference type="InterPro" id="IPR029039">
    <property type="entry name" value="Flavoprotein-like_sf"/>
</dbReference>
<evidence type="ECO:0000313" key="5">
    <source>
        <dbReference type="Proteomes" id="UP001521137"/>
    </source>
</evidence>
<dbReference type="Pfam" id="PF03358">
    <property type="entry name" value="FMN_red"/>
    <property type="match status" value="1"/>
</dbReference>
<name>A0ABS9D7Q9_9ALTE</name>